<evidence type="ECO:0000256" key="2">
    <source>
        <dbReference type="ARBA" id="ARBA00022603"/>
    </source>
</evidence>
<sequence>MASNPTEFITSDKNSTVKLVKALLTQTRQRKKHGQTVLEGVHLLDAALRSNCQLEASSFNQVLIAKSAMNHIEAQHILQRLPTHVPILVLADALYQSIRSLGTGIDIMATIDIPTNILPVIHSDCLILNDVQDSGNVGTLLRTAAAVGIPDVLCTTATAQAWSPKTLRAGMGAQFGLHIYENLNIEEVLDKVKVPLLATSSHTDTLIYEHNLRGPVAWIMGHEGQGVADDLMQCATPIALPQPNGQESLNVAIAGSLCMYETLRQRHYN</sequence>
<dbReference type="InterPro" id="IPR029026">
    <property type="entry name" value="tRNA_m1G_MTases_N"/>
</dbReference>
<dbReference type="EMBL" id="JAGBKM010000002">
    <property type="protein sequence ID" value="MBO1530063.1"/>
    <property type="molecule type" value="Genomic_DNA"/>
</dbReference>
<dbReference type="SUPFAM" id="SSF55315">
    <property type="entry name" value="L30e-like"/>
    <property type="match status" value="1"/>
</dbReference>
<dbReference type="InterPro" id="IPR029064">
    <property type="entry name" value="Ribosomal_eL30-like_sf"/>
</dbReference>
<gene>
    <name evidence="6" type="ORF">J3492_02410</name>
</gene>
<dbReference type="InterPro" id="IPR029028">
    <property type="entry name" value="Alpha/beta_knot_MTases"/>
</dbReference>
<dbReference type="PANTHER" id="PTHR43191:SF2">
    <property type="entry name" value="RRNA METHYLTRANSFERASE 3, MITOCHONDRIAL"/>
    <property type="match status" value="1"/>
</dbReference>
<evidence type="ECO:0000313" key="7">
    <source>
        <dbReference type="Proteomes" id="UP000664554"/>
    </source>
</evidence>
<dbReference type="GO" id="GO:0008168">
    <property type="term" value="F:methyltransferase activity"/>
    <property type="evidence" value="ECO:0007669"/>
    <property type="project" value="UniProtKB-KW"/>
</dbReference>
<dbReference type="Gene3D" id="3.40.1280.10">
    <property type="match status" value="1"/>
</dbReference>
<keyword evidence="7" id="KW-1185">Reference proteome</keyword>
<proteinExistence type="inferred from homology"/>
<evidence type="ECO:0000313" key="6">
    <source>
        <dbReference type="EMBL" id="MBO1530063.1"/>
    </source>
</evidence>
<reference evidence="6 7" key="1">
    <citation type="submission" date="2021-03" db="EMBL/GenBank/DDBJ databases">
        <authorList>
            <person name="Shang D.-D."/>
            <person name="Du Z.-J."/>
            <person name="Chen G.-J."/>
        </authorList>
    </citation>
    <scope>NUCLEOTIDE SEQUENCE [LARGE SCALE GENOMIC DNA]</scope>
    <source>
        <strain evidence="6 7">F1192</strain>
    </source>
</reference>
<organism evidence="6 7">
    <name type="scientific">Psychrobacter coccoides</name>
    <dbReference type="NCBI Taxonomy" id="2818440"/>
    <lineage>
        <taxon>Bacteria</taxon>
        <taxon>Pseudomonadati</taxon>
        <taxon>Pseudomonadota</taxon>
        <taxon>Gammaproteobacteria</taxon>
        <taxon>Moraxellales</taxon>
        <taxon>Moraxellaceae</taxon>
        <taxon>Psychrobacter</taxon>
    </lineage>
</organism>
<dbReference type="Proteomes" id="UP000664554">
    <property type="component" value="Unassembled WGS sequence"/>
</dbReference>
<dbReference type="CDD" id="cd18095">
    <property type="entry name" value="SpoU-like_rRNA-MTase"/>
    <property type="match status" value="1"/>
</dbReference>
<dbReference type="Pfam" id="PF00588">
    <property type="entry name" value="SpoU_methylase"/>
    <property type="match status" value="1"/>
</dbReference>
<evidence type="ECO:0000256" key="3">
    <source>
        <dbReference type="ARBA" id="ARBA00022679"/>
    </source>
</evidence>
<comment type="caution">
    <text evidence="6">The sequence shown here is derived from an EMBL/GenBank/DDBJ whole genome shotgun (WGS) entry which is preliminary data.</text>
</comment>
<dbReference type="InterPro" id="IPR053888">
    <property type="entry name" value="MRM3-like_sub_bind"/>
</dbReference>
<dbReference type="SUPFAM" id="SSF75217">
    <property type="entry name" value="alpha/beta knot"/>
    <property type="match status" value="1"/>
</dbReference>
<evidence type="ECO:0000256" key="1">
    <source>
        <dbReference type="ARBA" id="ARBA00007228"/>
    </source>
</evidence>
<dbReference type="Pfam" id="PF22435">
    <property type="entry name" value="MRM3-like_sub_bind"/>
    <property type="match status" value="1"/>
</dbReference>
<keyword evidence="3" id="KW-0808">Transferase</keyword>
<evidence type="ECO:0000259" key="4">
    <source>
        <dbReference type="Pfam" id="PF00588"/>
    </source>
</evidence>
<accession>A0ABS3NL49</accession>
<protein>
    <submittedName>
        <fullName evidence="6">RNA methyltransferase</fullName>
    </submittedName>
</protein>
<comment type="similarity">
    <text evidence="1">Belongs to the class IV-like SAM-binding methyltransferase superfamily. RNA methyltransferase TrmH family.</text>
</comment>
<dbReference type="InterPro" id="IPR051259">
    <property type="entry name" value="rRNA_Methyltransferase"/>
</dbReference>
<name>A0ABS3NL49_9GAMM</name>
<evidence type="ECO:0000259" key="5">
    <source>
        <dbReference type="Pfam" id="PF22435"/>
    </source>
</evidence>
<dbReference type="PANTHER" id="PTHR43191">
    <property type="entry name" value="RRNA METHYLTRANSFERASE 3"/>
    <property type="match status" value="1"/>
</dbReference>
<feature type="domain" description="tRNA/rRNA methyltransferase SpoU type" evidence="4">
    <location>
        <begin position="126"/>
        <end position="260"/>
    </location>
</feature>
<dbReference type="GO" id="GO:0032259">
    <property type="term" value="P:methylation"/>
    <property type="evidence" value="ECO:0007669"/>
    <property type="project" value="UniProtKB-KW"/>
</dbReference>
<dbReference type="Gene3D" id="3.30.1330.30">
    <property type="match status" value="1"/>
</dbReference>
<dbReference type="InterPro" id="IPR001537">
    <property type="entry name" value="SpoU_MeTrfase"/>
</dbReference>
<feature type="domain" description="MRM3-like substrate binding" evidence="5">
    <location>
        <begin position="14"/>
        <end position="98"/>
    </location>
</feature>
<keyword evidence="2 6" id="KW-0489">Methyltransferase</keyword>
<dbReference type="RefSeq" id="WP_207989396.1">
    <property type="nucleotide sequence ID" value="NZ_JAGBKM010000002.1"/>
</dbReference>